<gene>
    <name evidence="1" type="ORF">CALMAC_LOCUS8041</name>
</gene>
<dbReference type="EMBL" id="CAACVG010007476">
    <property type="protein sequence ID" value="VEN45656.1"/>
    <property type="molecule type" value="Genomic_DNA"/>
</dbReference>
<name>A0A653CD48_CALMS</name>
<accession>A0A653CD48</accession>
<sequence length="91" mass="10440">MMMNSSSPSCWSQAQEKSEGWRSHLYKTTHIQNPHRNTTHIPAKELGSLQVFRGRTPGLISWAVPMNNHVWHAWGRTGKNVSRYVHSAIVF</sequence>
<evidence type="ECO:0000313" key="2">
    <source>
        <dbReference type="Proteomes" id="UP000410492"/>
    </source>
</evidence>
<protein>
    <submittedName>
        <fullName evidence="1">Uncharacterized protein</fullName>
    </submittedName>
</protein>
<dbReference type="OrthoDB" id="6790169at2759"/>
<keyword evidence="2" id="KW-1185">Reference proteome</keyword>
<proteinExistence type="predicted"/>
<organism evidence="1 2">
    <name type="scientific">Callosobruchus maculatus</name>
    <name type="common">Southern cowpea weevil</name>
    <name type="synonym">Pulse bruchid</name>
    <dbReference type="NCBI Taxonomy" id="64391"/>
    <lineage>
        <taxon>Eukaryota</taxon>
        <taxon>Metazoa</taxon>
        <taxon>Ecdysozoa</taxon>
        <taxon>Arthropoda</taxon>
        <taxon>Hexapoda</taxon>
        <taxon>Insecta</taxon>
        <taxon>Pterygota</taxon>
        <taxon>Neoptera</taxon>
        <taxon>Endopterygota</taxon>
        <taxon>Coleoptera</taxon>
        <taxon>Polyphaga</taxon>
        <taxon>Cucujiformia</taxon>
        <taxon>Chrysomeloidea</taxon>
        <taxon>Chrysomelidae</taxon>
        <taxon>Bruchinae</taxon>
        <taxon>Bruchini</taxon>
        <taxon>Callosobruchus</taxon>
    </lineage>
</organism>
<dbReference type="AlphaFoldDB" id="A0A653CD48"/>
<dbReference type="Proteomes" id="UP000410492">
    <property type="component" value="Unassembled WGS sequence"/>
</dbReference>
<evidence type="ECO:0000313" key="1">
    <source>
        <dbReference type="EMBL" id="VEN45656.1"/>
    </source>
</evidence>
<reference evidence="1 2" key="1">
    <citation type="submission" date="2019-01" db="EMBL/GenBank/DDBJ databases">
        <authorList>
            <person name="Sayadi A."/>
        </authorList>
    </citation>
    <scope>NUCLEOTIDE SEQUENCE [LARGE SCALE GENOMIC DNA]</scope>
</reference>